<evidence type="ECO:0000313" key="2">
    <source>
        <dbReference type="Proteomes" id="UP000016843"/>
    </source>
</evidence>
<comment type="caution">
    <text evidence="1">The sequence shown here is derived from an EMBL/GenBank/DDBJ whole genome shotgun (WGS) entry which is preliminary data.</text>
</comment>
<name>U5BW94_9BACT</name>
<dbReference type="Proteomes" id="UP000016843">
    <property type="component" value="Unassembled WGS sequence"/>
</dbReference>
<organism evidence="1 2">
    <name type="scientific">Rhodonellum psychrophilum GCM71 = DSM 17998</name>
    <dbReference type="NCBI Taxonomy" id="1123057"/>
    <lineage>
        <taxon>Bacteria</taxon>
        <taxon>Pseudomonadati</taxon>
        <taxon>Bacteroidota</taxon>
        <taxon>Cytophagia</taxon>
        <taxon>Cytophagales</taxon>
        <taxon>Cytophagaceae</taxon>
        <taxon>Rhodonellum</taxon>
    </lineage>
</organism>
<protein>
    <submittedName>
        <fullName evidence="1">Uncharacterized protein</fullName>
    </submittedName>
</protein>
<reference evidence="1 2" key="1">
    <citation type="journal article" date="2013" name="Genome Announc.">
        <title>Draft Genome Sequence of the Psychrophilic and Alkaliphilic Rhodonellum psychrophilum Strain GCM71T.</title>
        <authorList>
            <person name="Hauptmann A.L."/>
            <person name="Glaring M.A."/>
            <person name="Hallin P.F."/>
            <person name="Prieme A."/>
            <person name="Stougaard P."/>
        </authorList>
    </citation>
    <scope>NUCLEOTIDE SEQUENCE [LARGE SCALE GENOMIC DNA]</scope>
    <source>
        <strain evidence="1 2">GCM71</strain>
    </source>
</reference>
<sequence>MGSFTLPYLNENPIFHAPNFDELHREGTLSIAKNPFAMVRAKESLK</sequence>
<proteinExistence type="predicted"/>
<gene>
    <name evidence="1" type="ORF">P872_11915</name>
</gene>
<dbReference type="EMBL" id="AWXR01000074">
    <property type="protein sequence ID" value="ERM80856.1"/>
    <property type="molecule type" value="Genomic_DNA"/>
</dbReference>
<dbReference type="AlphaFoldDB" id="U5BW94"/>
<keyword evidence="2" id="KW-1185">Reference proteome</keyword>
<evidence type="ECO:0000313" key="1">
    <source>
        <dbReference type="EMBL" id="ERM80856.1"/>
    </source>
</evidence>
<accession>U5BW94</accession>